<evidence type="ECO:0000313" key="6">
    <source>
        <dbReference type="EMBL" id="ABP47998.1"/>
    </source>
</evidence>
<keyword evidence="4" id="KW-0472">Membrane</keyword>
<feature type="transmembrane region" description="Helical" evidence="4">
    <location>
        <begin position="46"/>
        <end position="67"/>
    </location>
</feature>
<dbReference type="KEGG" id="mgi:Mflv_5537"/>
<gene>
    <name evidence="6" type="ordered locus">Mflv_5537</name>
</gene>
<evidence type="ECO:0000256" key="3">
    <source>
        <dbReference type="PROSITE-ProRule" id="PRU00289"/>
    </source>
</evidence>
<dbReference type="HOGENOM" id="CLU_374625_0_0_11"/>
<organism evidence="6">
    <name type="scientific">Mycolicibacterium gilvum (strain PYR-GCK)</name>
    <name type="common">Mycobacterium gilvum (strain PYR-GCK)</name>
    <dbReference type="NCBI Taxonomy" id="350054"/>
    <lineage>
        <taxon>Bacteria</taxon>
        <taxon>Bacillati</taxon>
        <taxon>Actinomycetota</taxon>
        <taxon>Actinomycetes</taxon>
        <taxon>Mycobacteriales</taxon>
        <taxon>Mycobacteriaceae</taxon>
        <taxon>Mycolicibacterium</taxon>
    </lineage>
</organism>
<dbReference type="Pfam" id="PF01580">
    <property type="entry name" value="FtsK_SpoIIIE"/>
    <property type="match status" value="1"/>
</dbReference>
<feature type="transmembrane region" description="Helical" evidence="4">
    <location>
        <begin position="87"/>
        <end position="108"/>
    </location>
</feature>
<geneLocation type="plasmid" evidence="6">
    <name>pMFLV01</name>
</geneLocation>
<reference evidence="6" key="1">
    <citation type="submission" date="2007-04" db="EMBL/GenBank/DDBJ databases">
        <title>Complete sequence of plasmid1 pMFLV01 of Mycobacterium gilvum PYR-GCK.</title>
        <authorList>
            <consortium name="US DOE Joint Genome Institute"/>
            <person name="Copeland A."/>
            <person name="Lucas S."/>
            <person name="Lapidus A."/>
            <person name="Barry K."/>
            <person name="Detter J.C."/>
            <person name="Glavina del Rio T."/>
            <person name="Hammon N."/>
            <person name="Israni S."/>
            <person name="Dalin E."/>
            <person name="Tice H."/>
            <person name="Pitluck S."/>
            <person name="Chain P."/>
            <person name="Malfatti S."/>
            <person name="Shin M."/>
            <person name="Vergez L."/>
            <person name="Schmutz J."/>
            <person name="Larimer F."/>
            <person name="Land M."/>
            <person name="Hauser L."/>
            <person name="Kyrpides N."/>
            <person name="Mikhailova N."/>
            <person name="Miller C."/>
            <person name="Richardson P."/>
        </authorList>
    </citation>
    <scope>NUCLEOTIDE SEQUENCE</scope>
    <source>
        <strain evidence="6">PYR-GCK</strain>
        <plasmid evidence="6">pMFLV01</plasmid>
    </source>
</reference>
<dbReference type="AlphaFoldDB" id="A4TFU5"/>
<proteinExistence type="predicted"/>
<keyword evidence="6" id="KW-0614">Plasmid</keyword>
<keyword evidence="6" id="KW-0131">Cell cycle</keyword>
<dbReference type="PANTHER" id="PTHR22683">
    <property type="entry name" value="SPORULATION PROTEIN RELATED"/>
    <property type="match status" value="1"/>
</dbReference>
<dbReference type="CDD" id="cd01127">
    <property type="entry name" value="TrwB_TraG_TraD_VirD4"/>
    <property type="match status" value="1"/>
</dbReference>
<evidence type="ECO:0000256" key="1">
    <source>
        <dbReference type="ARBA" id="ARBA00022741"/>
    </source>
</evidence>
<dbReference type="GO" id="GO:0003677">
    <property type="term" value="F:DNA binding"/>
    <property type="evidence" value="ECO:0007669"/>
    <property type="project" value="InterPro"/>
</dbReference>
<feature type="transmembrane region" description="Helical" evidence="4">
    <location>
        <begin position="115"/>
        <end position="135"/>
    </location>
</feature>
<keyword evidence="6" id="KW-0132">Cell division</keyword>
<protein>
    <submittedName>
        <fullName evidence="6">Cell divisionFtsK/SpoIIIE</fullName>
    </submittedName>
</protein>
<evidence type="ECO:0000256" key="4">
    <source>
        <dbReference type="SAM" id="Phobius"/>
    </source>
</evidence>
<dbReference type="EMBL" id="CP000657">
    <property type="protein sequence ID" value="ABP47998.1"/>
    <property type="molecule type" value="Genomic_DNA"/>
</dbReference>
<keyword evidence="4" id="KW-1133">Transmembrane helix</keyword>
<feature type="binding site" evidence="3">
    <location>
        <begin position="384"/>
        <end position="391"/>
    </location>
    <ligand>
        <name>ATP</name>
        <dbReference type="ChEBI" id="CHEBI:30616"/>
    </ligand>
</feature>
<dbReference type="GO" id="GO:0051301">
    <property type="term" value="P:cell division"/>
    <property type="evidence" value="ECO:0007669"/>
    <property type="project" value="UniProtKB-KW"/>
</dbReference>
<dbReference type="PANTHER" id="PTHR22683:SF41">
    <property type="entry name" value="DNA TRANSLOCASE FTSK"/>
    <property type="match status" value="1"/>
</dbReference>
<dbReference type="GO" id="GO:0005524">
    <property type="term" value="F:ATP binding"/>
    <property type="evidence" value="ECO:0007669"/>
    <property type="project" value="UniProtKB-UniRule"/>
</dbReference>
<evidence type="ECO:0000256" key="2">
    <source>
        <dbReference type="ARBA" id="ARBA00022840"/>
    </source>
</evidence>
<keyword evidence="1 3" id="KW-0547">Nucleotide-binding</keyword>
<dbReference type="Gene3D" id="3.40.50.300">
    <property type="entry name" value="P-loop containing nucleotide triphosphate hydrolases"/>
    <property type="match status" value="1"/>
</dbReference>
<sequence length="741" mass="81464">MKSTSNTDSGTGFELAISLLVLGAAGGWLGYRYLSDHPTALTSLDLTMLAVIGPTLLVSLVSWGLVWRALHPGVPADDELDRWQLRFPVRAATVGTAAAAFAAAAILIRWKLSIAFLPNVGIAAAAAIVAAAFTIENHQLHSRRVRVRSNLIQALYGPLGHKVPSEAVVRDIRWQPRSAVPETITIRASRPTNTRLTYSEDQTLDDDPKTTGRTDAATVIRRALKTHCGAHYKVSADPSGLRFQATHHVPEQLDEDLAELTRKVREFFGPTATVTGNLASGFTITHSVATKMTGEFRKRVAEQNLTELIGGNWVTTWDMQQGTVVFAPKPDLPRIVYPAPVPEVTSIDQAIAEYKQTRLPYGIDLDLNPQEWDPLDAPHTLVGGKTGAGKTVYLRAKIMQAARRGWAVVIVDFKGGSFSDLAGWPNVHIISSDPFESIATIHRMYKLMDERNAKARWNPKSWEKNLPYLLVIDEAAQFKVILTRLWESGLKPKGGPKEPPTVTEIAELARLSRTARIHLELGMQRPDHDLIDTEARDNFGNKVSVGPISRIAAEMLFEDSYTGRNVPRIKGRGMSLGTHETPRETQYYFCPAADTTNPDEQAVIASMRPSRTLIPRYVPELPTDLDSWSVIADAPWFDLAARPDLDPALVSRTITRWDGDATLGFDTDTEAQENLTVCARDLQPKDSVVIDGFSGEIDGIDVDDDGTVTIMWQKDDDGLLCMSSTSAGSHFDITRAQINSS</sequence>
<keyword evidence="4" id="KW-0812">Transmembrane</keyword>
<dbReference type="InterPro" id="IPR027417">
    <property type="entry name" value="P-loop_NTPase"/>
</dbReference>
<keyword evidence="2 3" id="KW-0067">ATP-binding</keyword>
<dbReference type="InterPro" id="IPR002543">
    <property type="entry name" value="FtsK_dom"/>
</dbReference>
<dbReference type="PROSITE" id="PS50901">
    <property type="entry name" value="FTSK"/>
    <property type="match status" value="1"/>
</dbReference>
<name>A4TFU5_MYCGI</name>
<evidence type="ECO:0000259" key="5">
    <source>
        <dbReference type="PROSITE" id="PS50901"/>
    </source>
</evidence>
<feature type="domain" description="FtsK" evidence="5">
    <location>
        <begin position="367"/>
        <end position="554"/>
    </location>
</feature>
<dbReference type="InterPro" id="IPR050206">
    <property type="entry name" value="FtsK/SpoIIIE/SftA"/>
</dbReference>
<accession>A4TFU5</accession>
<dbReference type="SUPFAM" id="SSF52540">
    <property type="entry name" value="P-loop containing nucleoside triphosphate hydrolases"/>
    <property type="match status" value="1"/>
</dbReference>
<feature type="transmembrane region" description="Helical" evidence="4">
    <location>
        <begin position="15"/>
        <end position="34"/>
    </location>
</feature>